<dbReference type="GO" id="GO:0006310">
    <property type="term" value="P:DNA recombination"/>
    <property type="evidence" value="ECO:0007669"/>
    <property type="project" value="UniProtKB-KW"/>
</dbReference>
<protein>
    <submittedName>
        <fullName evidence="4">Site-specific integrase</fullName>
    </submittedName>
</protein>
<dbReference type="Proteomes" id="UP000596176">
    <property type="component" value="Chromosome"/>
</dbReference>
<feature type="domain" description="Tyr recombinase" evidence="3">
    <location>
        <begin position="171"/>
        <end position="330"/>
    </location>
</feature>
<accession>A0A7U0RLL8</accession>
<dbReference type="InterPro" id="IPR011010">
    <property type="entry name" value="DNA_brk_join_enz"/>
</dbReference>
<evidence type="ECO:0000256" key="2">
    <source>
        <dbReference type="ARBA" id="ARBA00023172"/>
    </source>
</evidence>
<dbReference type="GO" id="GO:0015074">
    <property type="term" value="P:DNA integration"/>
    <property type="evidence" value="ECO:0007669"/>
    <property type="project" value="UniProtKB-KW"/>
</dbReference>
<name>A0A7U0RLL8_SERPR</name>
<dbReference type="PROSITE" id="PS51898">
    <property type="entry name" value="TYR_RECOMBINASE"/>
    <property type="match status" value="1"/>
</dbReference>
<organism evidence="4 5">
    <name type="scientific">Serratia proteamaculans</name>
    <dbReference type="NCBI Taxonomy" id="28151"/>
    <lineage>
        <taxon>Bacteria</taxon>
        <taxon>Pseudomonadati</taxon>
        <taxon>Pseudomonadota</taxon>
        <taxon>Gammaproteobacteria</taxon>
        <taxon>Enterobacterales</taxon>
        <taxon>Yersiniaceae</taxon>
        <taxon>Serratia</taxon>
    </lineage>
</organism>
<dbReference type="InterPro" id="IPR013762">
    <property type="entry name" value="Integrase-like_cat_sf"/>
</dbReference>
<evidence type="ECO:0000313" key="4">
    <source>
        <dbReference type="EMBL" id="QQX51646.1"/>
    </source>
</evidence>
<dbReference type="PANTHER" id="PTHR30349">
    <property type="entry name" value="PHAGE INTEGRASE-RELATED"/>
    <property type="match status" value="1"/>
</dbReference>
<dbReference type="CDD" id="cd00796">
    <property type="entry name" value="INT_Rci_Hp1_C"/>
    <property type="match status" value="1"/>
</dbReference>
<dbReference type="InterPro" id="IPR057084">
    <property type="entry name" value="Int_N"/>
</dbReference>
<evidence type="ECO:0000313" key="5">
    <source>
        <dbReference type="Proteomes" id="UP000596176"/>
    </source>
</evidence>
<dbReference type="InterPro" id="IPR002104">
    <property type="entry name" value="Integrase_catalytic"/>
</dbReference>
<evidence type="ECO:0000256" key="1">
    <source>
        <dbReference type="ARBA" id="ARBA00022908"/>
    </source>
</evidence>
<proteinExistence type="predicted"/>
<keyword evidence="1" id="KW-0229">DNA integration</keyword>
<dbReference type="RefSeq" id="WP_207979524.1">
    <property type="nucleotide sequence ID" value="NZ_CP068391.1"/>
</dbReference>
<dbReference type="SUPFAM" id="SSF56349">
    <property type="entry name" value="DNA breaking-rejoining enzymes"/>
    <property type="match status" value="1"/>
</dbReference>
<keyword evidence="2" id="KW-0233">DNA recombination</keyword>
<gene>
    <name evidence="4" type="ORF">JKX24_15660</name>
</gene>
<evidence type="ECO:0000259" key="3">
    <source>
        <dbReference type="PROSITE" id="PS51898"/>
    </source>
</evidence>
<dbReference type="Gene3D" id="1.10.443.10">
    <property type="entry name" value="Intergrase catalytic core"/>
    <property type="match status" value="1"/>
</dbReference>
<reference evidence="4 5" key="1">
    <citation type="submission" date="2021-01" db="EMBL/GenBank/DDBJ databases">
        <title>Chromosome sequence of Serratia proteamaculans strain 94 rif-r, isolated from spoiled beef.</title>
        <authorList>
            <person name="Zaytseva Y.V."/>
            <person name="Iablokov S.N."/>
            <person name="Klyukina A."/>
        </authorList>
    </citation>
    <scope>NUCLEOTIDE SEQUENCE [LARGE SCALE GENOMIC DNA]</scope>
    <source>
        <strain evidence="4 5">94 rif-r</strain>
    </source>
</reference>
<dbReference type="AlphaFoldDB" id="A0A7U0RLL8"/>
<dbReference type="EMBL" id="CP068391">
    <property type="protein sequence ID" value="QQX51646.1"/>
    <property type="molecule type" value="Genomic_DNA"/>
</dbReference>
<sequence length="355" mass="39700">MAVRKLPTGKWICECYPNGRDGKRVRKQFATKGEAAAFENFTMNEVSNKPWLGEKTDKRKLSELVTLWNSLHGQTLASPKKMLAKLQIISDGLGDPIASEITATDFSSYREKRLNGEIIDREGKPLAKVKPRTVNLEQMNLSAVFSTLKKLGHWDAPNPMTGLPMFKIADSELAFLESLEIKRLLDACAESTNPHLVLVARICLSTGARWGEAEGLQGYQVTKYRITFTKTKGKKNRTVPITPELYDAIPQKRGNLFTPCRKTFERALKRAGIELPQGQATHVLRHTFASHFMMKGGNILVLRDILGHTDIKQTMRYAHFAPTHLEDATTKNPLAGLGWVEKHGGKMAAEDEKSC</sequence>
<dbReference type="GO" id="GO:0003677">
    <property type="term" value="F:DNA binding"/>
    <property type="evidence" value="ECO:0007669"/>
    <property type="project" value="InterPro"/>
</dbReference>
<dbReference type="InterPro" id="IPR050090">
    <property type="entry name" value="Tyrosine_recombinase_XerCD"/>
</dbReference>
<dbReference type="Pfam" id="PF24624">
    <property type="entry name" value="Int_N"/>
    <property type="match status" value="1"/>
</dbReference>
<dbReference type="PANTHER" id="PTHR30349:SF93">
    <property type="entry name" value="FELS-2 PROPHAGE PROTEIN"/>
    <property type="match status" value="1"/>
</dbReference>
<dbReference type="Pfam" id="PF00589">
    <property type="entry name" value="Phage_integrase"/>
    <property type="match status" value="1"/>
</dbReference>